<gene>
    <name evidence="4" type="ORF">FHS59_002785</name>
</gene>
<evidence type="ECO:0000313" key="5">
    <source>
        <dbReference type="Proteomes" id="UP000588604"/>
    </source>
</evidence>
<feature type="domain" description="DUF5916" evidence="3">
    <location>
        <begin position="237"/>
        <end position="341"/>
    </location>
</feature>
<feature type="signal peptide" evidence="1">
    <location>
        <begin position="1"/>
        <end position="20"/>
    </location>
</feature>
<evidence type="ECO:0000259" key="2">
    <source>
        <dbReference type="Pfam" id="PF06452"/>
    </source>
</evidence>
<dbReference type="SUPFAM" id="SSF49344">
    <property type="entry name" value="CBD9-like"/>
    <property type="match status" value="1"/>
</dbReference>
<protein>
    <recommendedName>
        <fullName evidence="6">Hydrolase</fullName>
    </recommendedName>
</protein>
<dbReference type="GO" id="GO:0030246">
    <property type="term" value="F:carbohydrate binding"/>
    <property type="evidence" value="ECO:0007669"/>
    <property type="project" value="InterPro"/>
</dbReference>
<proteinExistence type="predicted"/>
<dbReference type="CDD" id="cd09618">
    <property type="entry name" value="CBM9_like_2"/>
    <property type="match status" value="1"/>
</dbReference>
<dbReference type="EMBL" id="JACIJO010000002">
    <property type="protein sequence ID" value="MBB6327157.1"/>
    <property type="molecule type" value="Genomic_DNA"/>
</dbReference>
<dbReference type="GO" id="GO:0016052">
    <property type="term" value="P:carbohydrate catabolic process"/>
    <property type="evidence" value="ECO:0007669"/>
    <property type="project" value="InterPro"/>
</dbReference>
<dbReference type="RefSeq" id="WP_184495847.1">
    <property type="nucleotide sequence ID" value="NZ_JACIJO010000002.1"/>
</dbReference>
<dbReference type="Pfam" id="PF06452">
    <property type="entry name" value="CBM9_1"/>
    <property type="match status" value="1"/>
</dbReference>
<name>A0A841MNR6_9BACT</name>
<feature type="domain" description="Carbohydrate-binding" evidence="2">
    <location>
        <begin position="40"/>
        <end position="200"/>
    </location>
</feature>
<dbReference type="InterPro" id="IPR045670">
    <property type="entry name" value="DUF5916"/>
</dbReference>
<sequence length="725" mass="83185">MRKLILFLLFGIANSFYLSAQKINAAYQLHIKKASSEILIDGAIDEQAWEDAEIATDFFMITPMDTSFARVRTDVRMTYDDENLYLLVENFLAVEGPYMVESLRRDFSFGKNDNFLLFMDPFDDQTNGFSFGANAAGAQWDGIMYNGGSVDLSWDNKWRSKVTNYDDKWVFEAAIPFKSIRYKKGITEWGINFSRLDLKTTEKSGWAPVPRQFPSASLAYTGSLIWDQAPPQTGANISVIPYALGGIKKDISGNGDTEYRREVGLDAKIGLTSSLNLDLTVNPDFSQVEVDRQVTNLDRFELFFPERRQFFLENGDLFASFGYETIRPFFSRRIGLNAPIQFGARLSGKINKDWRIGAMNMQTGEVEEDGLPSQNFTVFALQRQVGARSNITGMFINKQSLNYNPDPDAEQPIYSQFNRNAGLEYNLASSNNLWTGKAMFMKSFAPNQVGDGFVHAANLKYSSGNLTWNWEHQYVSKNYTAEVGYVPRNGFYKINQEASYLFFPKSEKILNHGPKVGVRYFFNTDGEKTDNTTFLAYNIKWRSQSTFQAWVSTDYVLLQRPFDPTNYSGDTLARGTEHQWYATGAEFTSKPQSVFTYAFTTRLGGYYADGKRYNVTADIGYRFQPYVSIALSANYNSIHLPEPWYNTNFWLVGPRVDVTMTNTLFFTAFVQYNEQIENINLNTRFQWRFKPASDIFLVYTDNYLPAPFYTKNRSVVLKFTYWWNL</sequence>
<comment type="caution">
    <text evidence="4">The sequence shown here is derived from an EMBL/GenBank/DDBJ whole genome shotgun (WGS) entry which is preliminary data.</text>
</comment>
<dbReference type="Pfam" id="PF19313">
    <property type="entry name" value="DUF5916"/>
    <property type="match status" value="2"/>
</dbReference>
<accession>A0A841MNR6</accession>
<dbReference type="GO" id="GO:0004553">
    <property type="term" value="F:hydrolase activity, hydrolyzing O-glycosyl compounds"/>
    <property type="evidence" value="ECO:0007669"/>
    <property type="project" value="InterPro"/>
</dbReference>
<keyword evidence="1" id="KW-0732">Signal</keyword>
<dbReference type="Proteomes" id="UP000588604">
    <property type="component" value="Unassembled WGS sequence"/>
</dbReference>
<organism evidence="4 5">
    <name type="scientific">Algoriphagus iocasae</name>
    <dbReference type="NCBI Taxonomy" id="1836499"/>
    <lineage>
        <taxon>Bacteria</taxon>
        <taxon>Pseudomonadati</taxon>
        <taxon>Bacteroidota</taxon>
        <taxon>Cytophagia</taxon>
        <taxon>Cytophagales</taxon>
        <taxon>Cyclobacteriaceae</taxon>
        <taxon>Algoriphagus</taxon>
    </lineage>
</organism>
<dbReference type="AlphaFoldDB" id="A0A841MNR6"/>
<evidence type="ECO:0008006" key="6">
    <source>
        <dbReference type="Google" id="ProtNLM"/>
    </source>
</evidence>
<feature type="domain" description="DUF5916" evidence="3">
    <location>
        <begin position="372"/>
        <end position="644"/>
    </location>
</feature>
<keyword evidence="5" id="KW-1185">Reference proteome</keyword>
<reference evidence="4 5" key="1">
    <citation type="submission" date="2020-08" db="EMBL/GenBank/DDBJ databases">
        <title>Genomic Encyclopedia of Type Strains, Phase IV (KMG-IV): sequencing the most valuable type-strain genomes for metagenomic binning, comparative biology and taxonomic classification.</title>
        <authorList>
            <person name="Goeker M."/>
        </authorList>
    </citation>
    <scope>NUCLEOTIDE SEQUENCE [LARGE SCALE GENOMIC DNA]</scope>
    <source>
        <strain evidence="4 5">DSM 102044</strain>
    </source>
</reference>
<dbReference type="InterPro" id="IPR010502">
    <property type="entry name" value="Carb-bd_dom_fam9"/>
</dbReference>
<evidence type="ECO:0000313" key="4">
    <source>
        <dbReference type="EMBL" id="MBB6327157.1"/>
    </source>
</evidence>
<dbReference type="Gene3D" id="2.60.40.1190">
    <property type="match status" value="1"/>
</dbReference>
<evidence type="ECO:0000256" key="1">
    <source>
        <dbReference type="SAM" id="SignalP"/>
    </source>
</evidence>
<feature type="chain" id="PRO_5032850945" description="Hydrolase" evidence="1">
    <location>
        <begin position="21"/>
        <end position="725"/>
    </location>
</feature>
<evidence type="ECO:0000259" key="3">
    <source>
        <dbReference type="Pfam" id="PF19313"/>
    </source>
</evidence>